<dbReference type="RefSeq" id="WP_091613320.1">
    <property type="nucleotide sequence ID" value="NZ_FNNC01000002.1"/>
</dbReference>
<dbReference type="InterPro" id="IPR000843">
    <property type="entry name" value="HTH_LacI"/>
</dbReference>
<dbReference type="Gene3D" id="1.10.260.40">
    <property type="entry name" value="lambda repressor-like DNA-binding domains"/>
    <property type="match status" value="1"/>
</dbReference>
<name>A0A1H2TSP1_9BACI</name>
<dbReference type="SUPFAM" id="SSF53822">
    <property type="entry name" value="Periplasmic binding protein-like I"/>
    <property type="match status" value="1"/>
</dbReference>
<dbReference type="CDD" id="cd06267">
    <property type="entry name" value="PBP1_LacI_sugar_binding-like"/>
    <property type="match status" value="1"/>
</dbReference>
<evidence type="ECO:0000313" key="6">
    <source>
        <dbReference type="Proteomes" id="UP000199488"/>
    </source>
</evidence>
<dbReference type="EMBL" id="FNNC01000002">
    <property type="protein sequence ID" value="SDW46882.1"/>
    <property type="molecule type" value="Genomic_DNA"/>
</dbReference>
<evidence type="ECO:0000256" key="1">
    <source>
        <dbReference type="ARBA" id="ARBA00023015"/>
    </source>
</evidence>
<feature type="domain" description="HTH lacI-type" evidence="4">
    <location>
        <begin position="3"/>
        <end position="57"/>
    </location>
</feature>
<dbReference type="Proteomes" id="UP000199488">
    <property type="component" value="Unassembled WGS sequence"/>
</dbReference>
<evidence type="ECO:0000256" key="3">
    <source>
        <dbReference type="ARBA" id="ARBA00023163"/>
    </source>
</evidence>
<keyword evidence="6" id="KW-1185">Reference proteome</keyword>
<gene>
    <name evidence="5" type="ORF">SAMN05421781_1561</name>
</gene>
<dbReference type="SUPFAM" id="SSF47413">
    <property type="entry name" value="lambda repressor-like DNA-binding domains"/>
    <property type="match status" value="1"/>
</dbReference>
<dbReference type="InterPro" id="IPR046335">
    <property type="entry name" value="LacI/GalR-like_sensor"/>
</dbReference>
<dbReference type="InterPro" id="IPR028082">
    <property type="entry name" value="Peripla_BP_I"/>
</dbReference>
<evidence type="ECO:0000313" key="5">
    <source>
        <dbReference type="EMBL" id="SDW46882.1"/>
    </source>
</evidence>
<dbReference type="PROSITE" id="PS00356">
    <property type="entry name" value="HTH_LACI_1"/>
    <property type="match status" value="1"/>
</dbReference>
<dbReference type="Gene3D" id="3.40.50.2300">
    <property type="match status" value="2"/>
</dbReference>
<dbReference type="STRING" id="1122204.SAMN05421781_1561"/>
<dbReference type="GO" id="GO:0003700">
    <property type="term" value="F:DNA-binding transcription factor activity"/>
    <property type="evidence" value="ECO:0007669"/>
    <property type="project" value="TreeGrafter"/>
</dbReference>
<dbReference type="CDD" id="cd01392">
    <property type="entry name" value="HTH_LacI"/>
    <property type="match status" value="1"/>
</dbReference>
<evidence type="ECO:0000256" key="2">
    <source>
        <dbReference type="ARBA" id="ARBA00023125"/>
    </source>
</evidence>
<keyword evidence="3" id="KW-0804">Transcription</keyword>
<dbReference type="GO" id="GO:0000976">
    <property type="term" value="F:transcription cis-regulatory region binding"/>
    <property type="evidence" value="ECO:0007669"/>
    <property type="project" value="TreeGrafter"/>
</dbReference>
<proteinExistence type="predicted"/>
<sequence>MRPTIYDIAERAEVSIATVSKVINNKGKIGEKTKQRVLAIMDELDYQPSTVASALTGKQTNTIGLLVPDIANSFFAELARSVEDTGHAGGFNVVICNTDNNPEKEIQYLWWLNQKRVDGIILGTGIQNTKALQDFMKQNIPLALVARDAAEIDVDTVLVDDYRGGYAATKHLLKAGHTRIAFVVGEMNNSSDTERLKGFYEAYDEHGVSREEAVLVQDNHSIDDAKKSMLEALQSDPDITAVFALNDFLAIGCIQAGKEAGRRVPEDLSVVGFDDTFIATLSDPPLTTVAQPILEMGRLVTQMLVDRIGGKNETTRTVILNPELHVRKTTANVKKAERDVTNS</sequence>
<evidence type="ECO:0000259" key="4">
    <source>
        <dbReference type="PROSITE" id="PS50932"/>
    </source>
</evidence>
<dbReference type="AlphaFoldDB" id="A0A1H2TSP1"/>
<dbReference type="InterPro" id="IPR010982">
    <property type="entry name" value="Lambda_DNA-bd_dom_sf"/>
</dbReference>
<protein>
    <submittedName>
        <fullName evidence="5">Transcriptional regulator, LacI family</fullName>
    </submittedName>
</protein>
<organism evidence="5 6">
    <name type="scientific">Marinococcus luteus</name>
    <dbReference type="NCBI Taxonomy" id="1122204"/>
    <lineage>
        <taxon>Bacteria</taxon>
        <taxon>Bacillati</taxon>
        <taxon>Bacillota</taxon>
        <taxon>Bacilli</taxon>
        <taxon>Bacillales</taxon>
        <taxon>Bacillaceae</taxon>
        <taxon>Marinococcus</taxon>
    </lineage>
</organism>
<dbReference type="Pfam" id="PF13377">
    <property type="entry name" value="Peripla_BP_3"/>
    <property type="match status" value="1"/>
</dbReference>
<dbReference type="OrthoDB" id="9796186at2"/>
<keyword evidence="1" id="KW-0805">Transcription regulation</keyword>
<dbReference type="SMART" id="SM00354">
    <property type="entry name" value="HTH_LACI"/>
    <property type="match status" value="1"/>
</dbReference>
<dbReference type="Pfam" id="PF00356">
    <property type="entry name" value="LacI"/>
    <property type="match status" value="1"/>
</dbReference>
<dbReference type="PANTHER" id="PTHR30146:SF147">
    <property type="entry name" value="HTH-TYPE TRANSCRIPTIONAL REGULATOR DEGA"/>
    <property type="match status" value="1"/>
</dbReference>
<accession>A0A1H2TSP1</accession>
<dbReference type="PROSITE" id="PS50932">
    <property type="entry name" value="HTH_LACI_2"/>
    <property type="match status" value="1"/>
</dbReference>
<dbReference type="PANTHER" id="PTHR30146">
    <property type="entry name" value="LACI-RELATED TRANSCRIPTIONAL REPRESSOR"/>
    <property type="match status" value="1"/>
</dbReference>
<keyword evidence="2" id="KW-0238">DNA-binding</keyword>
<reference evidence="5 6" key="1">
    <citation type="submission" date="2016-10" db="EMBL/GenBank/DDBJ databases">
        <authorList>
            <person name="de Groot N.N."/>
        </authorList>
    </citation>
    <scope>NUCLEOTIDE SEQUENCE [LARGE SCALE GENOMIC DNA]</scope>
    <source>
        <strain evidence="5 6">DSM 23126</strain>
    </source>
</reference>